<keyword evidence="11" id="KW-1185">Reference proteome</keyword>
<proteinExistence type="inferred from homology"/>
<dbReference type="Proteomes" id="UP001276659">
    <property type="component" value="Unassembled WGS sequence"/>
</dbReference>
<dbReference type="GO" id="GO:0031298">
    <property type="term" value="C:replication fork protection complex"/>
    <property type="evidence" value="ECO:0007669"/>
    <property type="project" value="TreeGrafter"/>
</dbReference>
<feature type="compositionally biased region" description="Basic and acidic residues" evidence="8">
    <location>
        <begin position="154"/>
        <end position="164"/>
    </location>
</feature>
<dbReference type="PANTHER" id="PTHR13220">
    <property type="entry name" value="TIMELESS INTERACTING-RELATED"/>
    <property type="match status" value="1"/>
</dbReference>
<dbReference type="Pfam" id="PF07962">
    <property type="entry name" value="Swi3"/>
    <property type="match status" value="1"/>
</dbReference>
<evidence type="ECO:0000256" key="2">
    <source>
        <dbReference type="ARBA" id="ARBA00006075"/>
    </source>
</evidence>
<keyword evidence="4" id="KW-0236">DNA replication inhibitor</keyword>
<evidence type="ECO:0000256" key="5">
    <source>
        <dbReference type="ARBA" id="ARBA00023242"/>
    </source>
</evidence>
<protein>
    <recommendedName>
        <fullName evidence="7">Chromosome segregation in meiosis protein</fullName>
    </recommendedName>
</protein>
<gene>
    <name evidence="10" type="ORF">OEA41_003895</name>
</gene>
<comment type="similarity">
    <text evidence="2 7">Belongs to the CSM3 family.</text>
</comment>
<keyword evidence="5 7" id="KW-0539">Nucleus</keyword>
<feature type="compositionally biased region" description="Basic and acidic residues" evidence="8">
    <location>
        <begin position="219"/>
        <end position="233"/>
    </location>
</feature>
<evidence type="ECO:0000256" key="6">
    <source>
        <dbReference type="ARBA" id="ARBA00023306"/>
    </source>
</evidence>
<dbReference type="GO" id="GO:0043111">
    <property type="term" value="P:replication fork arrest"/>
    <property type="evidence" value="ECO:0007669"/>
    <property type="project" value="TreeGrafter"/>
</dbReference>
<dbReference type="GO" id="GO:0006974">
    <property type="term" value="P:DNA damage response"/>
    <property type="evidence" value="ECO:0007669"/>
    <property type="project" value="UniProtKB-KW"/>
</dbReference>
<dbReference type="GO" id="GO:0000076">
    <property type="term" value="P:DNA replication checkpoint signaling"/>
    <property type="evidence" value="ECO:0007669"/>
    <property type="project" value="UniProtKB-UniRule"/>
</dbReference>
<evidence type="ECO:0000256" key="7">
    <source>
        <dbReference type="RuleBase" id="RU366049"/>
    </source>
</evidence>
<reference evidence="10" key="1">
    <citation type="submission" date="2022-11" db="EMBL/GenBank/DDBJ databases">
        <title>Chromosomal genome sequence assembly and mating type (MAT) locus characterization of the leprose asexual lichenized fungus Lepraria neglecta (Nyl.) Erichsen.</title>
        <authorList>
            <person name="Allen J.L."/>
            <person name="Pfeffer B."/>
        </authorList>
    </citation>
    <scope>NUCLEOTIDE SEQUENCE</scope>
    <source>
        <strain evidence="10">Allen 5258</strain>
    </source>
</reference>
<dbReference type="AlphaFoldDB" id="A0AAD9Z5J7"/>
<evidence type="ECO:0000256" key="8">
    <source>
        <dbReference type="SAM" id="MobiDB-lite"/>
    </source>
</evidence>
<feature type="domain" description="Chromosome segregation in meiosis protein 3" evidence="9">
    <location>
        <begin position="76"/>
        <end position="158"/>
    </location>
</feature>
<comment type="caution">
    <text evidence="10">The sequence shown here is derived from an EMBL/GenBank/DDBJ whole genome shotgun (WGS) entry which is preliminary data.</text>
</comment>
<evidence type="ECO:0000256" key="1">
    <source>
        <dbReference type="ARBA" id="ARBA00004123"/>
    </source>
</evidence>
<evidence type="ECO:0000256" key="4">
    <source>
        <dbReference type="ARBA" id="ARBA00022880"/>
    </source>
</evidence>
<evidence type="ECO:0000256" key="3">
    <source>
        <dbReference type="ARBA" id="ARBA00022763"/>
    </source>
</evidence>
<feature type="compositionally biased region" description="Polar residues" evidence="8">
    <location>
        <begin position="174"/>
        <end position="188"/>
    </location>
</feature>
<comment type="function">
    <text evidence="7">Plays an important role in the control of DNA replication and the maintenance of replication fork stability.</text>
</comment>
<feature type="region of interest" description="Disordered" evidence="8">
    <location>
        <begin position="154"/>
        <end position="302"/>
    </location>
</feature>
<accession>A0AAD9Z5J7</accession>
<comment type="subcellular location">
    <subcellularLocation>
        <location evidence="1 7">Nucleus</location>
    </subcellularLocation>
</comment>
<sequence length="302" mass="33596">MAATDIGARNVPPVPADDLDDLFDYDVGDVFRDVDTNIDIPARQKPLEKADGKENAAGLGIDEEIKVTKKRAPVPKLDENRLLSQAGIPKLRRITKERLKFKGKGHEYYDVARLLNVYQFWLDDLYPRAKFADGLAMIEKLGHNKRMQTMRKEWINEGKPRDTLEDFGSGGEKSVTQQTSSKPRQDQSPAAKPTERPRTPPNGNAIDVDDDLYGATPEPAREDPSTKRKETLKESLFMSDDEEAGDQPPEDDLDALLAEDDMKEATSAAAPAAKAQESPGRDDNFDDEMEAMAGMGGMDDMW</sequence>
<dbReference type="GO" id="GO:0031297">
    <property type="term" value="P:replication fork processing"/>
    <property type="evidence" value="ECO:0007669"/>
    <property type="project" value="UniProtKB-UniRule"/>
</dbReference>
<dbReference type="GO" id="GO:0003677">
    <property type="term" value="F:DNA binding"/>
    <property type="evidence" value="ECO:0007669"/>
    <property type="project" value="TreeGrafter"/>
</dbReference>
<evidence type="ECO:0000313" key="11">
    <source>
        <dbReference type="Proteomes" id="UP001276659"/>
    </source>
</evidence>
<name>A0AAD9Z5J7_9LECA</name>
<dbReference type="InterPro" id="IPR012923">
    <property type="entry name" value="Csm3"/>
</dbReference>
<feature type="compositionally biased region" description="Acidic residues" evidence="8">
    <location>
        <begin position="239"/>
        <end position="262"/>
    </location>
</feature>
<dbReference type="EMBL" id="JASNWA010000008">
    <property type="protein sequence ID" value="KAK3171811.1"/>
    <property type="molecule type" value="Genomic_DNA"/>
</dbReference>
<evidence type="ECO:0000259" key="9">
    <source>
        <dbReference type="Pfam" id="PF07962"/>
    </source>
</evidence>
<dbReference type="PANTHER" id="PTHR13220:SF11">
    <property type="entry name" value="TIMELESS-INTERACTING PROTEIN"/>
    <property type="match status" value="1"/>
</dbReference>
<feature type="compositionally biased region" description="Low complexity" evidence="8">
    <location>
        <begin position="265"/>
        <end position="278"/>
    </location>
</feature>
<keyword evidence="3 7" id="KW-0227">DNA damage</keyword>
<dbReference type="InterPro" id="IPR040038">
    <property type="entry name" value="TIPIN/Csm3/Swi3"/>
</dbReference>
<organism evidence="10 11">
    <name type="scientific">Lepraria neglecta</name>
    <dbReference type="NCBI Taxonomy" id="209136"/>
    <lineage>
        <taxon>Eukaryota</taxon>
        <taxon>Fungi</taxon>
        <taxon>Dikarya</taxon>
        <taxon>Ascomycota</taxon>
        <taxon>Pezizomycotina</taxon>
        <taxon>Lecanoromycetes</taxon>
        <taxon>OSLEUM clade</taxon>
        <taxon>Lecanoromycetidae</taxon>
        <taxon>Lecanorales</taxon>
        <taxon>Lecanorineae</taxon>
        <taxon>Stereocaulaceae</taxon>
        <taxon>Lepraria</taxon>
    </lineage>
</organism>
<evidence type="ECO:0000313" key="10">
    <source>
        <dbReference type="EMBL" id="KAK3171811.1"/>
    </source>
</evidence>
<keyword evidence="6 7" id="KW-0131">Cell cycle</keyword>